<dbReference type="RefSeq" id="WP_386436559.1">
    <property type="nucleotide sequence ID" value="NZ_JBHSBB010000030.1"/>
</dbReference>
<dbReference type="EMBL" id="JBHSBB010000030">
    <property type="protein sequence ID" value="MFC4035867.1"/>
    <property type="molecule type" value="Genomic_DNA"/>
</dbReference>
<feature type="region of interest" description="Disordered" evidence="1">
    <location>
        <begin position="190"/>
        <end position="209"/>
    </location>
</feature>
<reference evidence="3" key="1">
    <citation type="journal article" date="2019" name="Int. J. Syst. Evol. Microbiol.">
        <title>The Global Catalogue of Microorganisms (GCM) 10K type strain sequencing project: providing services to taxonomists for standard genome sequencing and annotation.</title>
        <authorList>
            <consortium name="The Broad Institute Genomics Platform"/>
            <consortium name="The Broad Institute Genome Sequencing Center for Infectious Disease"/>
            <person name="Wu L."/>
            <person name="Ma J."/>
        </authorList>
    </citation>
    <scope>NUCLEOTIDE SEQUENCE [LARGE SCALE GENOMIC DNA]</scope>
    <source>
        <strain evidence="3">CGMCC 4.7237</strain>
    </source>
</reference>
<evidence type="ECO:0000256" key="1">
    <source>
        <dbReference type="SAM" id="MobiDB-lite"/>
    </source>
</evidence>
<sequence>MAMEIEMRARFDRDAHDRLLSRLERDGEDLGRDDKQIYFYVLPDKLLKVTDNIAAGSAKITLKANRIGRGPAFPETEIPIARQDVAAAVRIFSGLGFASRMHEAFNRRHNFRFDGVEIAVKWSEAWGFHAEFEVLLDDPPPGRTDQPARSALDDAEARIRAVAAELDVPLMSERELADFTAAFEAAERDRRAGAARAASPSTERPPGEH</sequence>
<comment type="caution">
    <text evidence="2">The sequence shown here is derived from an EMBL/GenBank/DDBJ whole genome shotgun (WGS) entry which is preliminary data.</text>
</comment>
<proteinExistence type="predicted"/>
<organism evidence="2 3">
    <name type="scientific">Streptomyces polygonati</name>
    <dbReference type="NCBI Taxonomy" id="1617087"/>
    <lineage>
        <taxon>Bacteria</taxon>
        <taxon>Bacillati</taxon>
        <taxon>Actinomycetota</taxon>
        <taxon>Actinomycetes</taxon>
        <taxon>Kitasatosporales</taxon>
        <taxon>Streptomycetaceae</taxon>
        <taxon>Streptomyces</taxon>
    </lineage>
</organism>
<evidence type="ECO:0000313" key="2">
    <source>
        <dbReference type="EMBL" id="MFC4035867.1"/>
    </source>
</evidence>
<dbReference type="Proteomes" id="UP001595765">
    <property type="component" value="Unassembled WGS sequence"/>
</dbReference>
<dbReference type="Gene3D" id="2.40.320.10">
    <property type="entry name" value="Hypothetical Protein Pfu-838710-001"/>
    <property type="match status" value="1"/>
</dbReference>
<dbReference type="SUPFAM" id="SSF55154">
    <property type="entry name" value="CYTH-like phosphatases"/>
    <property type="match status" value="1"/>
</dbReference>
<keyword evidence="3" id="KW-1185">Reference proteome</keyword>
<dbReference type="InterPro" id="IPR033469">
    <property type="entry name" value="CYTH-like_dom_sf"/>
</dbReference>
<evidence type="ECO:0000313" key="3">
    <source>
        <dbReference type="Proteomes" id="UP001595765"/>
    </source>
</evidence>
<name>A0ABV8HXX4_9ACTN</name>
<gene>
    <name evidence="2" type="ORF">ACFO3J_31010</name>
</gene>
<protein>
    <recommendedName>
        <fullName evidence="4">CYTH domain-containing protein</fullName>
    </recommendedName>
</protein>
<accession>A0ABV8HXX4</accession>
<evidence type="ECO:0008006" key="4">
    <source>
        <dbReference type="Google" id="ProtNLM"/>
    </source>
</evidence>